<keyword evidence="2" id="KW-0614">Plasmid</keyword>
<evidence type="ECO:0000259" key="1">
    <source>
        <dbReference type="Pfam" id="PF08241"/>
    </source>
</evidence>
<organism evidence="2 3">
    <name type="scientific">Candidatus Thiodictyon syntrophicum</name>
    <dbReference type="NCBI Taxonomy" id="1166950"/>
    <lineage>
        <taxon>Bacteria</taxon>
        <taxon>Pseudomonadati</taxon>
        <taxon>Pseudomonadota</taxon>
        <taxon>Gammaproteobacteria</taxon>
        <taxon>Chromatiales</taxon>
        <taxon>Chromatiaceae</taxon>
        <taxon>Thiodictyon</taxon>
    </lineage>
</organism>
<dbReference type="KEGG" id="tsy:THSYN_32415"/>
<evidence type="ECO:0000313" key="3">
    <source>
        <dbReference type="Proteomes" id="UP000232638"/>
    </source>
</evidence>
<proteinExistence type="predicted"/>
<keyword evidence="3" id="KW-1185">Reference proteome</keyword>
<dbReference type="AlphaFoldDB" id="A0A2K8UJ83"/>
<dbReference type="PANTHER" id="PTHR45445">
    <property type="match status" value="1"/>
</dbReference>
<dbReference type="CDD" id="cd02440">
    <property type="entry name" value="AdoMet_MTases"/>
    <property type="match status" value="1"/>
</dbReference>
<evidence type="ECO:0000313" key="2">
    <source>
        <dbReference type="EMBL" id="AUB85608.1"/>
    </source>
</evidence>
<dbReference type="SUPFAM" id="SSF158997">
    <property type="entry name" value="Trm112p-like"/>
    <property type="match status" value="1"/>
</dbReference>
<dbReference type="OrthoDB" id="9768004at2"/>
<dbReference type="InterPro" id="IPR029063">
    <property type="entry name" value="SAM-dependent_MTases_sf"/>
</dbReference>
<name>A0A2K8UJ83_9GAMM</name>
<feature type="domain" description="Methyltransferase type 11" evidence="1">
    <location>
        <begin position="155"/>
        <end position="275"/>
    </location>
</feature>
<sequence length="377" mass="40221">MRRGHFELFRPVCPYCLTARGALAPLVIGQVLHEEAGHIIEGVLHCADPNCFLEYPIIDAIPFLVPDLRRFLSDHLFQVSMREDLSATVEGLLGDCCGPGSAFDATRAQLSSYAWGHYADLDPLEQPDGVPGGSILDCLAQGLALLPAPPAGPVLDLGCAVGRTSFALAAATGGPVLGVDLNVAMLRLAQRVLRHGAVRYPRRRIGIIYDRRDFPVDLPGAAAVDFWACDALALPFEPHRFGLAAALNVLDCVASPRDLLQGLSRVLTPGGDLILSTPYDWSPAATPLECWIGGHSQRGPTRGDPEPFLRTLLTPGAHPLAVPGLSLVGECESVPWQVRLHARSRVHYRSHLVALRASGAHDPAPQGGGPAASERAC</sequence>
<protein>
    <recommendedName>
        <fullName evidence="1">Methyltransferase type 11 domain-containing protein</fullName>
    </recommendedName>
</protein>
<reference evidence="2 3" key="1">
    <citation type="submission" date="2017-03" db="EMBL/GenBank/DDBJ databases">
        <title>Complete genome sequence of Candidatus 'Thiodictyon syntrophicum' sp. nov. strain Cad16T, a photolithoautotroph purple sulfur bacterium isolated from an alpine meromictic lake.</title>
        <authorList>
            <person name="Luedin S.M."/>
            <person name="Pothier J.F."/>
            <person name="Danza F."/>
            <person name="Storelli N."/>
            <person name="Wittwer M."/>
            <person name="Tonolla M."/>
        </authorList>
    </citation>
    <scope>NUCLEOTIDE SEQUENCE [LARGE SCALE GENOMIC DNA]</scope>
    <source>
        <strain evidence="2 3">Cad16T</strain>
        <plasmid evidence="3">Plasmid pts485</plasmid>
    </source>
</reference>
<geneLocation type="plasmid" evidence="3">
    <name>pts485</name>
</geneLocation>
<dbReference type="InterPro" id="IPR013216">
    <property type="entry name" value="Methyltransf_11"/>
</dbReference>
<dbReference type="Gene3D" id="3.40.50.150">
    <property type="entry name" value="Vaccinia Virus protein VP39"/>
    <property type="match status" value="1"/>
</dbReference>
<dbReference type="PANTHER" id="PTHR45445:SF2">
    <property type="entry name" value="METHYLTRANSFERASE TYPE 11 DOMAIN-CONTAINING PROTEIN"/>
    <property type="match status" value="1"/>
</dbReference>
<dbReference type="GO" id="GO:0008757">
    <property type="term" value="F:S-adenosylmethionine-dependent methyltransferase activity"/>
    <property type="evidence" value="ECO:0007669"/>
    <property type="project" value="InterPro"/>
</dbReference>
<dbReference type="Pfam" id="PF08241">
    <property type="entry name" value="Methyltransf_11"/>
    <property type="match status" value="1"/>
</dbReference>
<dbReference type="SUPFAM" id="SSF53335">
    <property type="entry name" value="S-adenosyl-L-methionine-dependent methyltransferases"/>
    <property type="match status" value="1"/>
</dbReference>
<dbReference type="Proteomes" id="UP000232638">
    <property type="component" value="Plasmid pTs485"/>
</dbReference>
<gene>
    <name evidence="2" type="ORF">THSYN_32415</name>
</gene>
<dbReference type="RefSeq" id="WP_100923219.1">
    <property type="nucleotide sequence ID" value="NZ_CP020372.1"/>
</dbReference>
<dbReference type="EMBL" id="CP020372">
    <property type="protein sequence ID" value="AUB85608.1"/>
    <property type="molecule type" value="Genomic_DNA"/>
</dbReference>
<accession>A0A2K8UJ83</accession>